<name>A0A6P4EUL0_DRORH</name>
<dbReference type="RefSeq" id="XP_016980389.2">
    <property type="nucleotide sequence ID" value="XM_017124900.2"/>
</dbReference>
<keyword evidence="2" id="KW-0812">Transmembrane</keyword>
<feature type="transmembrane region" description="Helical" evidence="2">
    <location>
        <begin position="288"/>
        <end position="307"/>
    </location>
</feature>
<dbReference type="GeneID" id="108045533"/>
<feature type="transmembrane region" description="Helical" evidence="2">
    <location>
        <begin position="261"/>
        <end position="281"/>
    </location>
</feature>
<organism evidence="4">
    <name type="scientific">Drosophila rhopaloa</name>
    <name type="common">Fruit fly</name>
    <dbReference type="NCBI Taxonomy" id="1041015"/>
    <lineage>
        <taxon>Eukaryota</taxon>
        <taxon>Metazoa</taxon>
        <taxon>Ecdysozoa</taxon>
        <taxon>Arthropoda</taxon>
        <taxon>Hexapoda</taxon>
        <taxon>Insecta</taxon>
        <taxon>Pterygota</taxon>
        <taxon>Neoptera</taxon>
        <taxon>Endopterygota</taxon>
        <taxon>Diptera</taxon>
        <taxon>Brachycera</taxon>
        <taxon>Muscomorpha</taxon>
        <taxon>Ephydroidea</taxon>
        <taxon>Drosophilidae</taxon>
        <taxon>Drosophila</taxon>
        <taxon>Sophophora</taxon>
    </lineage>
</organism>
<feature type="region of interest" description="Disordered" evidence="1">
    <location>
        <begin position="214"/>
        <end position="233"/>
    </location>
</feature>
<protein>
    <submittedName>
        <fullName evidence="4">LOW QUALITY PROTEIN: uncharacterized protein LOC108045533</fullName>
    </submittedName>
</protein>
<evidence type="ECO:0000256" key="1">
    <source>
        <dbReference type="SAM" id="MobiDB-lite"/>
    </source>
</evidence>
<evidence type="ECO:0000256" key="2">
    <source>
        <dbReference type="SAM" id="Phobius"/>
    </source>
</evidence>
<proteinExistence type="predicted"/>
<accession>A0A6P4EUL0</accession>
<sequence length="322" mass="35804">MRAIPARSSSWHVLLGLCLCLCLTFHPSHGHDAVPPSEDLNPNDTGRSQSAANSVSYFKASIPMRIYECLREFSMLHCTKLYVLQKMDERRRLPNSGNLTRDFVDQFFGEETQMGSLVGKKYQKMSEKELNQRLVVNFQRFFKHRDLKLHFLSGMLVKIVPSKDNKLKFSLKKTPKLERMGRSRRRETEEMELNLMNLPSISGAGAISGSVENYEPEAEGDSKQQGALGGGGGVAGGEGGGGGLLGKRKKKNSYKVTMMQVAVPMLIFPVVLLGSLLPFILPALKMATILSLVMNNGAFMAALLYAARTQFNTHEEQHISYS</sequence>
<keyword evidence="2" id="KW-0472">Membrane</keyword>
<feature type="chain" id="PRO_5027981466" evidence="3">
    <location>
        <begin position="31"/>
        <end position="322"/>
    </location>
</feature>
<keyword evidence="3" id="KW-0732">Signal</keyword>
<evidence type="ECO:0000256" key="3">
    <source>
        <dbReference type="SAM" id="SignalP"/>
    </source>
</evidence>
<evidence type="ECO:0000313" key="4">
    <source>
        <dbReference type="RefSeq" id="XP_016980389.1"/>
    </source>
</evidence>
<dbReference type="RefSeq" id="XP_016980389.1">
    <property type="nucleotide sequence ID" value="XM_017124900.1"/>
</dbReference>
<gene>
    <name evidence="4" type="primary">LOC108045533</name>
</gene>
<feature type="signal peptide" evidence="3">
    <location>
        <begin position="1"/>
        <end position="30"/>
    </location>
</feature>
<dbReference type="OrthoDB" id="6819390at2759"/>
<dbReference type="AlphaFoldDB" id="A0A6P4EUL0"/>
<keyword evidence="2" id="KW-1133">Transmembrane helix</keyword>
<reference evidence="4" key="1">
    <citation type="submission" date="2025-08" db="UniProtKB">
        <authorList>
            <consortium name="RefSeq"/>
        </authorList>
    </citation>
    <scope>IDENTIFICATION</scope>
</reference>